<gene>
    <name evidence="1" type="ORF">ASPGLDRAFT_1516526</name>
</gene>
<dbReference type="VEuPathDB" id="FungiDB:ASPGLDRAFT_1516526"/>
<evidence type="ECO:0000313" key="2">
    <source>
        <dbReference type="Proteomes" id="UP000184300"/>
    </source>
</evidence>
<organism evidence="1 2">
    <name type="scientific">Aspergillus glaucus CBS 516.65</name>
    <dbReference type="NCBI Taxonomy" id="1160497"/>
    <lineage>
        <taxon>Eukaryota</taxon>
        <taxon>Fungi</taxon>
        <taxon>Dikarya</taxon>
        <taxon>Ascomycota</taxon>
        <taxon>Pezizomycotina</taxon>
        <taxon>Eurotiomycetes</taxon>
        <taxon>Eurotiomycetidae</taxon>
        <taxon>Eurotiales</taxon>
        <taxon>Aspergillaceae</taxon>
        <taxon>Aspergillus</taxon>
        <taxon>Aspergillus subgen. Aspergillus</taxon>
    </lineage>
</organism>
<dbReference type="Proteomes" id="UP000184300">
    <property type="component" value="Unassembled WGS sequence"/>
</dbReference>
<keyword evidence="2" id="KW-1185">Reference proteome</keyword>
<sequence length="75" mass="8470">MVGCLRQTICSHFVGRKMYKADLPIIDMVLNSMILYRDMLCRGLIGWVVSNLDGSLVVFIYGHRCSMITVSFPIA</sequence>
<dbReference type="RefSeq" id="XP_022401308.1">
    <property type="nucleotide sequence ID" value="XM_022542276.1"/>
</dbReference>
<accession>A0A1L9VL53</accession>
<evidence type="ECO:0000313" key="1">
    <source>
        <dbReference type="EMBL" id="OJJ84610.1"/>
    </source>
</evidence>
<dbReference type="EMBL" id="KV878896">
    <property type="protein sequence ID" value="OJJ84610.1"/>
    <property type="molecule type" value="Genomic_DNA"/>
</dbReference>
<name>A0A1L9VL53_ASPGL</name>
<protein>
    <submittedName>
        <fullName evidence="1">Uncharacterized protein</fullName>
    </submittedName>
</protein>
<reference evidence="2" key="1">
    <citation type="journal article" date="2017" name="Genome Biol.">
        <title>Comparative genomics reveals high biological diversity and specific adaptations in the industrially and medically important fungal genus Aspergillus.</title>
        <authorList>
            <person name="de Vries R.P."/>
            <person name="Riley R."/>
            <person name="Wiebenga A."/>
            <person name="Aguilar-Osorio G."/>
            <person name="Amillis S."/>
            <person name="Uchima C.A."/>
            <person name="Anderluh G."/>
            <person name="Asadollahi M."/>
            <person name="Askin M."/>
            <person name="Barry K."/>
            <person name="Battaglia E."/>
            <person name="Bayram O."/>
            <person name="Benocci T."/>
            <person name="Braus-Stromeyer S.A."/>
            <person name="Caldana C."/>
            <person name="Canovas D."/>
            <person name="Cerqueira G.C."/>
            <person name="Chen F."/>
            <person name="Chen W."/>
            <person name="Choi C."/>
            <person name="Clum A."/>
            <person name="Dos Santos R.A."/>
            <person name="Damasio A.R."/>
            <person name="Diallinas G."/>
            <person name="Emri T."/>
            <person name="Fekete E."/>
            <person name="Flipphi M."/>
            <person name="Freyberg S."/>
            <person name="Gallo A."/>
            <person name="Gournas C."/>
            <person name="Habgood R."/>
            <person name="Hainaut M."/>
            <person name="Harispe M.L."/>
            <person name="Henrissat B."/>
            <person name="Hilden K.S."/>
            <person name="Hope R."/>
            <person name="Hossain A."/>
            <person name="Karabika E."/>
            <person name="Karaffa L."/>
            <person name="Karanyi Z."/>
            <person name="Krasevec N."/>
            <person name="Kuo A."/>
            <person name="Kusch H."/>
            <person name="LaButti K."/>
            <person name="Lagendijk E.L."/>
            <person name="Lapidus A."/>
            <person name="Levasseur A."/>
            <person name="Lindquist E."/>
            <person name="Lipzen A."/>
            <person name="Logrieco A.F."/>
            <person name="MacCabe A."/>
            <person name="Maekelae M.R."/>
            <person name="Malavazi I."/>
            <person name="Melin P."/>
            <person name="Meyer V."/>
            <person name="Mielnichuk N."/>
            <person name="Miskei M."/>
            <person name="Molnar A.P."/>
            <person name="Mule G."/>
            <person name="Ngan C.Y."/>
            <person name="Orejas M."/>
            <person name="Orosz E."/>
            <person name="Ouedraogo J.P."/>
            <person name="Overkamp K.M."/>
            <person name="Park H.-S."/>
            <person name="Perrone G."/>
            <person name="Piumi F."/>
            <person name="Punt P.J."/>
            <person name="Ram A.F."/>
            <person name="Ramon A."/>
            <person name="Rauscher S."/>
            <person name="Record E."/>
            <person name="Riano-Pachon D.M."/>
            <person name="Robert V."/>
            <person name="Roehrig J."/>
            <person name="Ruller R."/>
            <person name="Salamov A."/>
            <person name="Salih N.S."/>
            <person name="Samson R.A."/>
            <person name="Sandor E."/>
            <person name="Sanguinetti M."/>
            <person name="Schuetze T."/>
            <person name="Sepcic K."/>
            <person name="Shelest E."/>
            <person name="Sherlock G."/>
            <person name="Sophianopoulou V."/>
            <person name="Squina F.M."/>
            <person name="Sun H."/>
            <person name="Susca A."/>
            <person name="Todd R.B."/>
            <person name="Tsang A."/>
            <person name="Unkles S.E."/>
            <person name="van de Wiele N."/>
            <person name="van Rossen-Uffink D."/>
            <person name="Oliveira J.V."/>
            <person name="Vesth T.C."/>
            <person name="Visser J."/>
            <person name="Yu J.-H."/>
            <person name="Zhou M."/>
            <person name="Andersen M.R."/>
            <person name="Archer D.B."/>
            <person name="Baker S.E."/>
            <person name="Benoit I."/>
            <person name="Brakhage A.A."/>
            <person name="Braus G.H."/>
            <person name="Fischer R."/>
            <person name="Frisvad J.C."/>
            <person name="Goldman G.H."/>
            <person name="Houbraken J."/>
            <person name="Oakley B."/>
            <person name="Pocsi I."/>
            <person name="Scazzocchio C."/>
            <person name="Seiboth B."/>
            <person name="vanKuyk P.A."/>
            <person name="Wortman J."/>
            <person name="Dyer P.S."/>
            <person name="Grigoriev I.V."/>
        </authorList>
    </citation>
    <scope>NUCLEOTIDE SEQUENCE [LARGE SCALE GENOMIC DNA]</scope>
    <source>
        <strain evidence="2">CBS 516.65</strain>
    </source>
</reference>
<dbReference type="AlphaFoldDB" id="A0A1L9VL53"/>
<dbReference type="GeneID" id="34458537"/>
<proteinExistence type="predicted"/>